<keyword evidence="1" id="KW-0949">S-adenosyl-L-methionine</keyword>
<keyword evidence="6" id="KW-1185">Reference proteome</keyword>
<feature type="chain" id="PRO_5044286882" description="SAM-dependent MTase RsmB/NOP-type domain-containing protein" evidence="3">
    <location>
        <begin position="25"/>
        <end position="131"/>
    </location>
</feature>
<keyword evidence="3" id="KW-0732">Signal</keyword>
<name>A0AB34JSC5_PRYPA</name>
<keyword evidence="1" id="KW-0694">RNA-binding</keyword>
<dbReference type="GO" id="GO:0003723">
    <property type="term" value="F:RNA binding"/>
    <property type="evidence" value="ECO:0007669"/>
    <property type="project" value="UniProtKB-UniRule"/>
</dbReference>
<organism evidence="5 6">
    <name type="scientific">Prymnesium parvum</name>
    <name type="common">Toxic golden alga</name>
    <dbReference type="NCBI Taxonomy" id="97485"/>
    <lineage>
        <taxon>Eukaryota</taxon>
        <taxon>Haptista</taxon>
        <taxon>Haptophyta</taxon>
        <taxon>Prymnesiophyceae</taxon>
        <taxon>Prymnesiales</taxon>
        <taxon>Prymnesiaceae</taxon>
        <taxon>Prymnesium</taxon>
    </lineage>
</organism>
<proteinExistence type="inferred from homology"/>
<dbReference type="GO" id="GO:0032259">
    <property type="term" value="P:methylation"/>
    <property type="evidence" value="ECO:0007669"/>
    <property type="project" value="UniProtKB-KW"/>
</dbReference>
<protein>
    <recommendedName>
        <fullName evidence="4">SAM-dependent MTase RsmB/NOP-type domain-containing protein</fullName>
    </recommendedName>
</protein>
<accession>A0AB34JSC5</accession>
<reference evidence="5 6" key="1">
    <citation type="journal article" date="2024" name="Science">
        <title>Giant polyketide synthase enzymes in the biosynthesis of giant marine polyether toxins.</title>
        <authorList>
            <person name="Fallon T.R."/>
            <person name="Shende V.V."/>
            <person name="Wierzbicki I.H."/>
            <person name="Pendleton A.L."/>
            <person name="Watervoot N.F."/>
            <person name="Auber R.P."/>
            <person name="Gonzalez D.J."/>
            <person name="Wisecaver J.H."/>
            <person name="Moore B.S."/>
        </authorList>
    </citation>
    <scope>NUCLEOTIDE SEQUENCE [LARGE SCALE GENOMIC DNA]</scope>
    <source>
        <strain evidence="5 6">12B1</strain>
    </source>
</reference>
<evidence type="ECO:0000256" key="1">
    <source>
        <dbReference type="PROSITE-ProRule" id="PRU01023"/>
    </source>
</evidence>
<dbReference type="EMBL" id="JBGBPQ010000005">
    <property type="protein sequence ID" value="KAL1524730.1"/>
    <property type="molecule type" value="Genomic_DNA"/>
</dbReference>
<dbReference type="InterPro" id="IPR001678">
    <property type="entry name" value="MeTrfase_RsmB-F_NOP2_dom"/>
</dbReference>
<gene>
    <name evidence="5" type="ORF">AB1Y20_019613</name>
</gene>
<keyword evidence="1" id="KW-0808">Transferase</keyword>
<feature type="signal peptide" evidence="3">
    <location>
        <begin position="1"/>
        <end position="24"/>
    </location>
</feature>
<dbReference type="Proteomes" id="UP001515480">
    <property type="component" value="Unassembled WGS sequence"/>
</dbReference>
<keyword evidence="1" id="KW-0489">Methyltransferase</keyword>
<dbReference type="AlphaFoldDB" id="A0AB34JSC5"/>
<evidence type="ECO:0000313" key="5">
    <source>
        <dbReference type="EMBL" id="KAL1524730.1"/>
    </source>
</evidence>
<comment type="caution">
    <text evidence="1">Lacks conserved residue(s) required for the propagation of feature annotation.</text>
</comment>
<evidence type="ECO:0000313" key="6">
    <source>
        <dbReference type="Proteomes" id="UP001515480"/>
    </source>
</evidence>
<feature type="domain" description="SAM-dependent MTase RsmB/NOP-type" evidence="4">
    <location>
        <begin position="1"/>
        <end position="21"/>
    </location>
</feature>
<evidence type="ECO:0000259" key="4">
    <source>
        <dbReference type="PROSITE" id="PS51686"/>
    </source>
</evidence>
<comment type="caution">
    <text evidence="5">The sequence shown here is derived from an EMBL/GenBank/DDBJ whole genome shotgun (WGS) entry which is preliminary data.</text>
</comment>
<dbReference type="PROSITE" id="PS51686">
    <property type="entry name" value="SAM_MT_RSMB_NOP"/>
    <property type="match status" value="1"/>
</dbReference>
<evidence type="ECO:0000256" key="3">
    <source>
        <dbReference type="SAM" id="SignalP"/>
    </source>
</evidence>
<dbReference type="GO" id="GO:0008168">
    <property type="term" value="F:methyltransferase activity"/>
    <property type="evidence" value="ECO:0007669"/>
    <property type="project" value="UniProtKB-KW"/>
</dbReference>
<feature type="region of interest" description="Disordered" evidence="2">
    <location>
        <begin position="112"/>
        <end position="131"/>
    </location>
</feature>
<comment type="similarity">
    <text evidence="1">Belongs to the class I-like SAM-binding methyltransferase superfamily. RsmB/NOP family.</text>
</comment>
<sequence length="131" mass="14219">MRVTPRRLALEGFFAAALLHTASPRPSAAFVEGVCLDGQQRWRIYRECVATGGAACEASKPYGACEEFAYYERPAFKALDAASMERSAARLAREEQDGQRVRESLGAFRKAHPLAAPSQRASAAFETAAPP</sequence>
<evidence type="ECO:0000256" key="2">
    <source>
        <dbReference type="SAM" id="MobiDB-lite"/>
    </source>
</evidence>